<feature type="transmembrane region" description="Helical" evidence="7">
    <location>
        <begin position="182"/>
        <end position="203"/>
    </location>
</feature>
<comment type="subcellular location">
    <subcellularLocation>
        <location evidence="1">Membrane</location>
        <topology evidence="1">Multi-pass membrane protein</topology>
    </subcellularLocation>
</comment>
<feature type="transmembrane region" description="Helical" evidence="7">
    <location>
        <begin position="136"/>
        <end position="162"/>
    </location>
</feature>
<keyword evidence="10" id="KW-1185">Reference proteome</keyword>
<dbReference type="OrthoDB" id="3903189at2759"/>
<dbReference type="HOGENOM" id="CLU_019101_2_3_1"/>
<evidence type="ECO:0000313" key="10">
    <source>
        <dbReference type="Proteomes" id="UP000019484"/>
    </source>
</evidence>
<evidence type="ECO:0000256" key="6">
    <source>
        <dbReference type="SAM" id="MobiDB-lite"/>
    </source>
</evidence>
<comment type="caution">
    <text evidence="9">The sequence shown here is derived from an EMBL/GenBank/DDBJ whole genome shotgun (WGS) entry which is preliminary data.</text>
</comment>
<feature type="transmembrane region" description="Helical" evidence="7">
    <location>
        <begin position="248"/>
        <end position="271"/>
    </location>
</feature>
<dbReference type="eggNOG" id="ENOG502RYN6">
    <property type="taxonomic scope" value="Eukaryota"/>
</dbReference>
<sequence length="371" mass="41531">MDYGVAGLAAKPGFIPEAWTLYGVGVICIFARLAGKIRHTGYRHLDLDDAFIAFGLVWYTLLCVSLYKIAVGDGCNLMTKEELQGLTPESKADRVRGSKWVFVSQHAMVLTIWSMKAAMLVLYARITDGIRQRRSLWALTIWVVCAFLGDELSLFLICSPLSQYWAVPPQNPQCATYRDYQIINAVLNISSDVLILAFGVPPVMKARVSIQQRFVLGFIFGMGLFVIAAAITRAVYCIAPSLASYVYMYWYFREASVAVYVACLPGIWVFLRKIFPMLQRFTSRNGTKKTASHSDSNLPPRRHPSRPRNPWDTENLDFDSDNFPPGKCTVADFNIDSPQWPADHGSALDVTDHETKPEVSYTGGEGTEAKR</sequence>
<evidence type="ECO:0000256" key="7">
    <source>
        <dbReference type="SAM" id="Phobius"/>
    </source>
</evidence>
<evidence type="ECO:0000259" key="8">
    <source>
        <dbReference type="Pfam" id="PF20684"/>
    </source>
</evidence>
<evidence type="ECO:0000313" key="9">
    <source>
        <dbReference type="EMBL" id="EXJ81888.1"/>
    </source>
</evidence>
<reference evidence="9 10" key="1">
    <citation type="submission" date="2013-03" db="EMBL/GenBank/DDBJ databases">
        <title>The Genome Sequence of Capronia coronata CBS 617.96.</title>
        <authorList>
            <consortium name="The Broad Institute Genomics Platform"/>
            <person name="Cuomo C."/>
            <person name="de Hoog S."/>
            <person name="Gorbushina A."/>
            <person name="Walker B."/>
            <person name="Young S.K."/>
            <person name="Zeng Q."/>
            <person name="Gargeya S."/>
            <person name="Fitzgerald M."/>
            <person name="Haas B."/>
            <person name="Abouelleil A."/>
            <person name="Allen A.W."/>
            <person name="Alvarado L."/>
            <person name="Arachchi H.M."/>
            <person name="Berlin A.M."/>
            <person name="Chapman S.B."/>
            <person name="Gainer-Dewar J."/>
            <person name="Goldberg J."/>
            <person name="Griggs A."/>
            <person name="Gujja S."/>
            <person name="Hansen M."/>
            <person name="Howarth C."/>
            <person name="Imamovic A."/>
            <person name="Ireland A."/>
            <person name="Larimer J."/>
            <person name="McCowan C."/>
            <person name="Murphy C."/>
            <person name="Pearson M."/>
            <person name="Poon T.W."/>
            <person name="Priest M."/>
            <person name="Roberts A."/>
            <person name="Saif S."/>
            <person name="Shea T."/>
            <person name="Sisk P."/>
            <person name="Sykes S."/>
            <person name="Wortman J."/>
            <person name="Nusbaum C."/>
            <person name="Birren B."/>
        </authorList>
    </citation>
    <scope>NUCLEOTIDE SEQUENCE [LARGE SCALE GENOMIC DNA]</scope>
    <source>
        <strain evidence="9 10">CBS 617.96</strain>
    </source>
</reference>
<dbReference type="InterPro" id="IPR049326">
    <property type="entry name" value="Rhodopsin_dom_fungi"/>
</dbReference>
<dbReference type="InterPro" id="IPR052337">
    <property type="entry name" value="SAT4-like"/>
</dbReference>
<dbReference type="PANTHER" id="PTHR33048">
    <property type="entry name" value="PTH11-LIKE INTEGRAL MEMBRANE PROTEIN (AFU_ORTHOLOGUE AFUA_5G11245)"/>
    <property type="match status" value="1"/>
</dbReference>
<comment type="similarity">
    <text evidence="5">Belongs to the SAT4 family.</text>
</comment>
<evidence type="ECO:0000256" key="3">
    <source>
        <dbReference type="ARBA" id="ARBA00022989"/>
    </source>
</evidence>
<dbReference type="GO" id="GO:0016020">
    <property type="term" value="C:membrane"/>
    <property type="evidence" value="ECO:0007669"/>
    <property type="project" value="UniProtKB-SubCell"/>
</dbReference>
<keyword evidence="4 7" id="KW-0472">Membrane</keyword>
<protein>
    <recommendedName>
        <fullName evidence="8">Rhodopsin domain-containing protein</fullName>
    </recommendedName>
</protein>
<evidence type="ECO:0000256" key="1">
    <source>
        <dbReference type="ARBA" id="ARBA00004141"/>
    </source>
</evidence>
<feature type="transmembrane region" description="Helical" evidence="7">
    <location>
        <begin position="215"/>
        <end position="236"/>
    </location>
</feature>
<accession>W9XNW8</accession>
<keyword evidence="3 7" id="KW-1133">Transmembrane helix</keyword>
<dbReference type="RefSeq" id="XP_007727009.1">
    <property type="nucleotide sequence ID" value="XM_007728819.1"/>
</dbReference>
<keyword evidence="2 7" id="KW-0812">Transmembrane</keyword>
<name>W9XNW8_9EURO</name>
<feature type="domain" description="Rhodopsin" evidence="8">
    <location>
        <begin position="38"/>
        <end position="272"/>
    </location>
</feature>
<feature type="transmembrane region" description="Helical" evidence="7">
    <location>
        <begin position="100"/>
        <end position="124"/>
    </location>
</feature>
<feature type="region of interest" description="Disordered" evidence="6">
    <location>
        <begin position="286"/>
        <end position="371"/>
    </location>
</feature>
<feature type="transmembrane region" description="Helical" evidence="7">
    <location>
        <begin position="18"/>
        <end position="35"/>
    </location>
</feature>
<dbReference type="AlphaFoldDB" id="W9XNW8"/>
<organism evidence="9 10">
    <name type="scientific">Capronia coronata CBS 617.96</name>
    <dbReference type="NCBI Taxonomy" id="1182541"/>
    <lineage>
        <taxon>Eukaryota</taxon>
        <taxon>Fungi</taxon>
        <taxon>Dikarya</taxon>
        <taxon>Ascomycota</taxon>
        <taxon>Pezizomycotina</taxon>
        <taxon>Eurotiomycetes</taxon>
        <taxon>Chaetothyriomycetidae</taxon>
        <taxon>Chaetothyriales</taxon>
        <taxon>Herpotrichiellaceae</taxon>
        <taxon>Capronia</taxon>
    </lineage>
</organism>
<dbReference type="EMBL" id="AMWN01000007">
    <property type="protein sequence ID" value="EXJ81888.1"/>
    <property type="molecule type" value="Genomic_DNA"/>
</dbReference>
<dbReference type="Proteomes" id="UP000019484">
    <property type="component" value="Unassembled WGS sequence"/>
</dbReference>
<proteinExistence type="inferred from homology"/>
<dbReference type="STRING" id="1182541.W9XNW8"/>
<evidence type="ECO:0000256" key="2">
    <source>
        <dbReference type="ARBA" id="ARBA00022692"/>
    </source>
</evidence>
<dbReference type="PANTHER" id="PTHR33048:SF149">
    <property type="entry name" value="UBID FAMILY DECARBOXYLASE"/>
    <property type="match status" value="1"/>
</dbReference>
<gene>
    <name evidence="9" type="ORF">A1O1_07953</name>
</gene>
<feature type="transmembrane region" description="Helical" evidence="7">
    <location>
        <begin position="47"/>
        <end position="70"/>
    </location>
</feature>
<evidence type="ECO:0000256" key="4">
    <source>
        <dbReference type="ARBA" id="ARBA00023136"/>
    </source>
</evidence>
<dbReference type="Pfam" id="PF20684">
    <property type="entry name" value="Fung_rhodopsin"/>
    <property type="match status" value="1"/>
</dbReference>
<dbReference type="GeneID" id="19162808"/>
<evidence type="ECO:0000256" key="5">
    <source>
        <dbReference type="ARBA" id="ARBA00038359"/>
    </source>
</evidence>